<organism evidence="1 2">
    <name type="scientific">Kwoniella dejecticola CBS 10117</name>
    <dbReference type="NCBI Taxonomy" id="1296121"/>
    <lineage>
        <taxon>Eukaryota</taxon>
        <taxon>Fungi</taxon>
        <taxon>Dikarya</taxon>
        <taxon>Basidiomycota</taxon>
        <taxon>Agaricomycotina</taxon>
        <taxon>Tremellomycetes</taxon>
        <taxon>Tremellales</taxon>
        <taxon>Cryptococcaceae</taxon>
        <taxon>Kwoniella</taxon>
    </lineage>
</organism>
<sequence length="145" mass="15780">MLRAISMNHWSNRLQETTTSSSDADTVVDLELSASPLTTVSSHPLTAPSSATLWGNPSRFSPESEIFRYIDFGDSPDGGTEEEHLDSGVLIYDTVTGPVTGNDAPDTMHSEQVPRVWDAIGEAIRSPTKYQSSLAELLAVDNTRR</sequence>
<dbReference type="EMBL" id="CP144539">
    <property type="protein sequence ID" value="WWC65159.1"/>
    <property type="molecule type" value="Genomic_DNA"/>
</dbReference>
<evidence type="ECO:0000313" key="1">
    <source>
        <dbReference type="EMBL" id="WWC65159.1"/>
    </source>
</evidence>
<gene>
    <name evidence="1" type="ORF">I303_107773</name>
</gene>
<dbReference type="Proteomes" id="UP000078595">
    <property type="component" value="Chromosome 10"/>
</dbReference>
<dbReference type="GeneID" id="28971477"/>
<dbReference type="KEGG" id="kdj:28971477"/>
<dbReference type="AlphaFoldDB" id="A0AAJ8KVJ2"/>
<protein>
    <submittedName>
        <fullName evidence="1">Uncharacterized protein</fullName>
    </submittedName>
</protein>
<name>A0AAJ8KVJ2_9TREE</name>
<reference evidence="1" key="1">
    <citation type="submission" date="2013-07" db="EMBL/GenBank/DDBJ databases">
        <authorList>
            <consortium name="The Broad Institute Genome Sequencing Platform"/>
            <person name="Cuomo C."/>
            <person name="Litvintseva A."/>
            <person name="Chen Y."/>
            <person name="Heitman J."/>
            <person name="Sun S."/>
            <person name="Springer D."/>
            <person name="Dromer F."/>
            <person name="Young S.K."/>
            <person name="Zeng Q."/>
            <person name="Gargeya S."/>
            <person name="Fitzgerald M."/>
            <person name="Abouelleil A."/>
            <person name="Alvarado L."/>
            <person name="Berlin A.M."/>
            <person name="Chapman S.B."/>
            <person name="Dewar J."/>
            <person name="Goldberg J."/>
            <person name="Griggs A."/>
            <person name="Gujja S."/>
            <person name="Hansen M."/>
            <person name="Howarth C."/>
            <person name="Imamovic A."/>
            <person name="Larimer J."/>
            <person name="McCowan C."/>
            <person name="Murphy C."/>
            <person name="Pearson M."/>
            <person name="Priest M."/>
            <person name="Roberts A."/>
            <person name="Saif S."/>
            <person name="Shea T."/>
            <person name="Sykes S."/>
            <person name="Wortman J."/>
            <person name="Nusbaum C."/>
            <person name="Birren B."/>
        </authorList>
    </citation>
    <scope>NUCLEOTIDE SEQUENCE</scope>
    <source>
        <strain evidence="1">CBS 10117</strain>
    </source>
</reference>
<keyword evidence="2" id="KW-1185">Reference proteome</keyword>
<dbReference type="RefSeq" id="XP_018259710.2">
    <property type="nucleotide sequence ID" value="XM_018411042.2"/>
</dbReference>
<evidence type="ECO:0000313" key="2">
    <source>
        <dbReference type="Proteomes" id="UP000078595"/>
    </source>
</evidence>
<reference evidence="1" key="2">
    <citation type="submission" date="2024-02" db="EMBL/GenBank/DDBJ databases">
        <title>Comparative genomics of Cryptococcus and Kwoniella reveals pathogenesis evolution and contrasting modes of karyotype evolution via chromosome fusion or intercentromeric recombination.</title>
        <authorList>
            <person name="Coelho M.A."/>
            <person name="David-Palma M."/>
            <person name="Shea T."/>
            <person name="Bowers K."/>
            <person name="McGinley-Smith S."/>
            <person name="Mohammad A.W."/>
            <person name="Gnirke A."/>
            <person name="Yurkov A.M."/>
            <person name="Nowrousian M."/>
            <person name="Sun S."/>
            <person name="Cuomo C.A."/>
            <person name="Heitman J."/>
        </authorList>
    </citation>
    <scope>NUCLEOTIDE SEQUENCE</scope>
    <source>
        <strain evidence="1">CBS 10117</strain>
    </source>
</reference>
<accession>A0AAJ8KVJ2</accession>
<proteinExistence type="predicted"/>